<keyword evidence="16" id="KW-1185">Reference proteome</keyword>
<dbReference type="EC" id="6.3.2.29" evidence="5"/>
<dbReference type="InterPro" id="IPR011761">
    <property type="entry name" value="ATP-grasp"/>
</dbReference>
<dbReference type="InterPro" id="IPR036615">
    <property type="entry name" value="Mur_ligase_C_dom_sf"/>
</dbReference>
<evidence type="ECO:0000256" key="7">
    <source>
        <dbReference type="ARBA" id="ARBA00022598"/>
    </source>
</evidence>
<dbReference type="Proteomes" id="UP001139369">
    <property type="component" value="Unassembled WGS sequence"/>
</dbReference>
<dbReference type="PANTHER" id="PTHR23135:SF18">
    <property type="entry name" value="CYANOPHYCIN SYNTHETASE"/>
    <property type="match status" value="1"/>
</dbReference>
<dbReference type="InterPro" id="IPR011810">
    <property type="entry name" value="Cya_phycin_syn"/>
</dbReference>
<evidence type="ECO:0000256" key="13">
    <source>
        <dbReference type="PROSITE-ProRule" id="PRU00409"/>
    </source>
</evidence>
<gene>
    <name evidence="15" type="primary">cphA</name>
    <name evidence="15" type="ORF">MC378_05890</name>
</gene>
<dbReference type="PROSITE" id="PS50975">
    <property type="entry name" value="ATP_GRASP"/>
    <property type="match status" value="1"/>
</dbReference>
<dbReference type="SUPFAM" id="SSF53623">
    <property type="entry name" value="MurD-like peptide ligases, catalytic domain"/>
    <property type="match status" value="1"/>
</dbReference>
<evidence type="ECO:0000256" key="12">
    <source>
        <dbReference type="ARBA" id="ARBA00048425"/>
    </source>
</evidence>
<protein>
    <recommendedName>
        <fullName evidence="6">Cyanophycin synthetase</fullName>
        <ecNumber evidence="5">6.3.2.29</ecNumber>
        <ecNumber evidence="4">6.3.2.30</ecNumber>
    </recommendedName>
    <alternativeName>
        <fullName evidence="10">Cyanophycin synthase</fullName>
    </alternativeName>
</protein>
<evidence type="ECO:0000256" key="10">
    <source>
        <dbReference type="ARBA" id="ARBA00031353"/>
    </source>
</evidence>
<organism evidence="15 16">
    <name type="scientific">Polaribacter marinus</name>
    <dbReference type="NCBI Taxonomy" id="2916838"/>
    <lineage>
        <taxon>Bacteria</taxon>
        <taxon>Pseudomonadati</taxon>
        <taxon>Bacteroidota</taxon>
        <taxon>Flavobacteriia</taxon>
        <taxon>Flavobacteriales</taxon>
        <taxon>Flavobacteriaceae</taxon>
    </lineage>
</organism>
<dbReference type="EMBL" id="JAKQYM010000003">
    <property type="protein sequence ID" value="MCI2228691.1"/>
    <property type="molecule type" value="Genomic_DNA"/>
</dbReference>
<comment type="caution">
    <text evidence="15">The sequence shown here is derived from an EMBL/GenBank/DDBJ whole genome shotgun (WGS) entry which is preliminary data.</text>
</comment>
<dbReference type="InterPro" id="IPR044019">
    <property type="entry name" value="Cyanophycin_syn_N"/>
</dbReference>
<comment type="catalytic activity">
    <reaction evidence="12">
        <text>[L-4-(L-arginin-2-N-yl)aspartate](n) + L-aspartate + ATP = [L-4-(L-arginin-2-N-yl)aspartate](n)-L-aspartate + ADP + phosphate + H(+)</text>
        <dbReference type="Rhea" id="RHEA:13277"/>
        <dbReference type="Rhea" id="RHEA-COMP:13728"/>
        <dbReference type="Rhea" id="RHEA-COMP:13733"/>
        <dbReference type="ChEBI" id="CHEBI:15378"/>
        <dbReference type="ChEBI" id="CHEBI:29991"/>
        <dbReference type="ChEBI" id="CHEBI:30616"/>
        <dbReference type="ChEBI" id="CHEBI:43474"/>
        <dbReference type="ChEBI" id="CHEBI:137986"/>
        <dbReference type="ChEBI" id="CHEBI:137990"/>
        <dbReference type="ChEBI" id="CHEBI:456216"/>
        <dbReference type="EC" id="6.3.2.29"/>
    </reaction>
</comment>
<comment type="function">
    <text evidence="1">Catalyzes the ATP-dependent polymerization of arginine and aspartate to multi-L-arginyl-poly-L-aspartic acid (cyanophycin; a water-insoluble reserve polymer).</text>
</comment>
<evidence type="ECO:0000313" key="16">
    <source>
        <dbReference type="Proteomes" id="UP001139369"/>
    </source>
</evidence>
<keyword evidence="7 15" id="KW-0436">Ligase</keyword>
<dbReference type="Gene3D" id="3.90.190.20">
    <property type="entry name" value="Mur ligase, C-terminal domain"/>
    <property type="match status" value="1"/>
</dbReference>
<comment type="subunit">
    <text evidence="3">Homodimer.</text>
</comment>
<dbReference type="SUPFAM" id="SSF53244">
    <property type="entry name" value="MurD-like peptide ligases, peptide-binding domain"/>
    <property type="match status" value="1"/>
</dbReference>
<dbReference type="InterPro" id="IPR036565">
    <property type="entry name" value="Mur-like_cat_sf"/>
</dbReference>
<evidence type="ECO:0000256" key="9">
    <source>
        <dbReference type="ARBA" id="ARBA00022840"/>
    </source>
</evidence>
<reference evidence="15" key="1">
    <citation type="submission" date="2022-02" db="EMBL/GenBank/DDBJ databases">
        <title>Polaribacter sp. MSW13, isolated from seawater.</title>
        <authorList>
            <person name="Kristyanto S."/>
            <person name="Jung J."/>
            <person name="Jeon C.O."/>
        </authorList>
    </citation>
    <scope>NUCLEOTIDE SEQUENCE</scope>
    <source>
        <strain evidence="15">MSW13</strain>
    </source>
</reference>
<dbReference type="NCBIfam" id="TIGR02068">
    <property type="entry name" value="cya_phycin_syn"/>
    <property type="match status" value="1"/>
</dbReference>
<dbReference type="GO" id="GO:0005524">
    <property type="term" value="F:ATP binding"/>
    <property type="evidence" value="ECO:0007669"/>
    <property type="project" value="UniProtKB-UniRule"/>
</dbReference>
<dbReference type="GO" id="GO:0071160">
    <property type="term" value="F:cyanophycin synthetase activity (L-aspartate-adding)"/>
    <property type="evidence" value="ECO:0007669"/>
    <property type="project" value="UniProtKB-EC"/>
</dbReference>
<dbReference type="Pfam" id="PF08443">
    <property type="entry name" value="RimK"/>
    <property type="match status" value="1"/>
</dbReference>
<keyword evidence="8 13" id="KW-0547">Nucleotide-binding</keyword>
<accession>A0A9X1VSG8</accession>
<evidence type="ECO:0000256" key="1">
    <source>
        <dbReference type="ARBA" id="ARBA00003184"/>
    </source>
</evidence>
<dbReference type="InterPro" id="IPR013221">
    <property type="entry name" value="Mur_ligase_cen"/>
</dbReference>
<dbReference type="EC" id="6.3.2.30" evidence="4"/>
<dbReference type="InterPro" id="IPR004101">
    <property type="entry name" value="Mur_ligase_C"/>
</dbReference>
<dbReference type="GO" id="GO:0046872">
    <property type="term" value="F:metal ion binding"/>
    <property type="evidence" value="ECO:0007669"/>
    <property type="project" value="InterPro"/>
</dbReference>
<evidence type="ECO:0000256" key="5">
    <source>
        <dbReference type="ARBA" id="ARBA00013005"/>
    </source>
</evidence>
<dbReference type="PANTHER" id="PTHR23135">
    <property type="entry name" value="MUR LIGASE FAMILY MEMBER"/>
    <property type="match status" value="1"/>
</dbReference>
<evidence type="ECO:0000256" key="2">
    <source>
        <dbReference type="ARBA" id="ARBA00009060"/>
    </source>
</evidence>
<comment type="catalytic activity">
    <reaction evidence="11">
        <text>[L-4-(L-arginin-2-N-yl)aspartate](n)-L-aspartate + L-arginine + ATP = [L-4-(L-arginin-2-N-yl)aspartate](n+1) + ADP + phosphate + H(+)</text>
        <dbReference type="Rhea" id="RHEA:23888"/>
        <dbReference type="Rhea" id="RHEA-COMP:13732"/>
        <dbReference type="Rhea" id="RHEA-COMP:13733"/>
        <dbReference type="ChEBI" id="CHEBI:15378"/>
        <dbReference type="ChEBI" id="CHEBI:30616"/>
        <dbReference type="ChEBI" id="CHEBI:32682"/>
        <dbReference type="ChEBI" id="CHEBI:43474"/>
        <dbReference type="ChEBI" id="CHEBI:137986"/>
        <dbReference type="ChEBI" id="CHEBI:137990"/>
        <dbReference type="ChEBI" id="CHEBI:456216"/>
        <dbReference type="EC" id="6.3.2.30"/>
    </reaction>
</comment>
<evidence type="ECO:0000313" key="15">
    <source>
        <dbReference type="EMBL" id="MCI2228691.1"/>
    </source>
</evidence>
<dbReference type="Gene3D" id="3.30.470.20">
    <property type="entry name" value="ATP-grasp fold, B domain"/>
    <property type="match status" value="2"/>
</dbReference>
<evidence type="ECO:0000256" key="11">
    <source>
        <dbReference type="ARBA" id="ARBA00048094"/>
    </source>
</evidence>
<dbReference type="GO" id="GO:0071161">
    <property type="term" value="F:cyanophycin synthetase activity (L-arginine-adding)"/>
    <property type="evidence" value="ECO:0007669"/>
    <property type="project" value="UniProtKB-EC"/>
</dbReference>
<evidence type="ECO:0000259" key="14">
    <source>
        <dbReference type="PROSITE" id="PS50975"/>
    </source>
</evidence>
<dbReference type="Pfam" id="PF18921">
    <property type="entry name" value="Cyanophycin_syn"/>
    <property type="match status" value="1"/>
</dbReference>
<comment type="similarity">
    <text evidence="2">In the C-terminal section; belongs to the MurCDEF family.</text>
</comment>
<keyword evidence="9 13" id="KW-0067">ATP-binding</keyword>
<dbReference type="Pfam" id="PF02875">
    <property type="entry name" value="Mur_ligase_C"/>
    <property type="match status" value="1"/>
</dbReference>
<dbReference type="AlphaFoldDB" id="A0A9X1VSG8"/>
<dbReference type="RefSeq" id="WP_242177820.1">
    <property type="nucleotide sequence ID" value="NZ_JAKQYM010000003.1"/>
</dbReference>
<evidence type="ECO:0000256" key="4">
    <source>
        <dbReference type="ARBA" id="ARBA00012968"/>
    </source>
</evidence>
<evidence type="ECO:0000256" key="6">
    <source>
        <dbReference type="ARBA" id="ARBA00022036"/>
    </source>
</evidence>
<proteinExistence type="inferred from homology"/>
<feature type="domain" description="ATP-grasp" evidence="14">
    <location>
        <begin position="221"/>
        <end position="476"/>
    </location>
</feature>
<dbReference type="SUPFAM" id="SSF56059">
    <property type="entry name" value="Glutathione synthetase ATP-binding domain-like"/>
    <property type="match status" value="1"/>
</dbReference>
<evidence type="ECO:0000256" key="8">
    <source>
        <dbReference type="ARBA" id="ARBA00022741"/>
    </source>
</evidence>
<sequence length="886" mass="97950">MKIREINAMRGPNYWSVRRHKLIVMVLDLEEMEAFPSNKVDGFSERLKEMFPTMYSHRCSEGCEGGFFMRVDEGTWMGHIIEHIALEIQTLADMDTGFGRTRGYGEEGVYSVVFSYIEENVGRYAAKAAFRICEALIKGEKYDLEEDIQEMRELRESSRLGPSTGSIVEEAEARGIPWIRLNKYSLCQLGYGANQKRIQATVTSETSNIGVELACDKEDTKYLLEQAEVEVPRGDIIRRERSLEAACDYVGYPLVIKPIDGNHGRGITVNIENYKDALEGFRHAKNSSKSGAIIVEKFITGKDYRLLVINNRLVAAALRTPAHVIGDGKSTVQELIDEVNKDPRRGYGHEKVLTQITVNDLTKTIIKDAGYTLESIIKKDEMLVLKDTANLSTGGTAEDVTDIVHPSNVFMAERISKIIDLDICGIDIMTTDISKPLSETGGAVLEVNAGPGFRMHLAPTEGLPRNVAAPVIDKLFPPGSTSRIPIIAISGTNGKTTTTRLIAHMAKMKGFNVGYTTSDGVYIQNRLLMTGDCTGPASAEFVLRDPTVNFAVLESARGGLLRAGLGFKYCDIGIVTNVAADHLGLKGIHTVEQLAKVKAVIPETVLPEGTAILNADDDLVYAMRKNVECNVALFSLDENNPHIKAIQKRGGLSAIYENGYITICRGEWKMRVIKAVNVPLTYGGKATFMIQNVLPAVLTAYIKGFSIEDMKMSLETFIPSATQTPGRLNLFKFKDFQILVDYAHNPAGMRALKQFVDNLEASVKVGIIAGIGDRRVEDNNEMGSIAAEMFDEIIIRQDKRLRGKTEEELIKMLKDGIIMKDPNKKTTVIPSEREAILYAVKNAKKGALIVLSSDVIPDALNLVKELKEKEAKELYEFTSEDIPNLG</sequence>
<evidence type="ECO:0000256" key="3">
    <source>
        <dbReference type="ARBA" id="ARBA00011738"/>
    </source>
</evidence>
<name>A0A9X1VSG8_9FLAO</name>
<dbReference type="Gene3D" id="3.40.1190.10">
    <property type="entry name" value="Mur-like, catalytic domain"/>
    <property type="match status" value="1"/>
</dbReference>
<dbReference type="NCBIfam" id="NF010623">
    <property type="entry name" value="PRK14016.1"/>
    <property type="match status" value="1"/>
</dbReference>
<dbReference type="InterPro" id="IPR013651">
    <property type="entry name" value="ATP-grasp_RimK-type"/>
</dbReference>
<dbReference type="Pfam" id="PF08245">
    <property type="entry name" value="Mur_ligase_M"/>
    <property type="match status" value="1"/>
</dbReference>